<accession>A0A7Z0BVD8</accession>
<keyword evidence="3" id="KW-1185">Reference proteome</keyword>
<proteinExistence type="predicted"/>
<reference evidence="2 3" key="1">
    <citation type="submission" date="2020-07" db="EMBL/GenBank/DDBJ databases">
        <title>Genomic Encyclopedia of Type Strains, Phase IV (KMG-IV): sequencing the most valuable type-strain genomes for metagenomic binning, comparative biology and taxonomic classification.</title>
        <authorList>
            <person name="Goeker M."/>
        </authorList>
    </citation>
    <scope>NUCLEOTIDE SEQUENCE [LARGE SCALE GENOMIC DNA]</scope>
    <source>
        <strain evidence="2 3">DSM 29043</strain>
    </source>
</reference>
<dbReference type="Proteomes" id="UP000522081">
    <property type="component" value="Unassembled WGS sequence"/>
</dbReference>
<dbReference type="Pfam" id="PF12728">
    <property type="entry name" value="HTH_17"/>
    <property type="match status" value="1"/>
</dbReference>
<evidence type="ECO:0000259" key="1">
    <source>
        <dbReference type="Pfam" id="PF12728"/>
    </source>
</evidence>
<evidence type="ECO:0000313" key="3">
    <source>
        <dbReference type="Proteomes" id="UP000522081"/>
    </source>
</evidence>
<feature type="domain" description="Helix-turn-helix" evidence="1">
    <location>
        <begin position="13"/>
        <end position="60"/>
    </location>
</feature>
<sequence length="62" mass="6663">MQSQNLNPPKIAYSIREAVQVSSLSRSTIYNHITAGRLKANRIGGRTLIPADSLQALIAGEA</sequence>
<dbReference type="InterPro" id="IPR010093">
    <property type="entry name" value="SinI_DNA-bd"/>
</dbReference>
<organism evidence="2 3">
    <name type="scientific">Novosphingobium marinum</name>
    <dbReference type="NCBI Taxonomy" id="1514948"/>
    <lineage>
        <taxon>Bacteria</taxon>
        <taxon>Pseudomonadati</taxon>
        <taxon>Pseudomonadota</taxon>
        <taxon>Alphaproteobacteria</taxon>
        <taxon>Sphingomonadales</taxon>
        <taxon>Sphingomonadaceae</taxon>
        <taxon>Novosphingobium</taxon>
    </lineage>
</organism>
<dbReference type="GO" id="GO:0003677">
    <property type="term" value="F:DNA binding"/>
    <property type="evidence" value="ECO:0007669"/>
    <property type="project" value="InterPro"/>
</dbReference>
<gene>
    <name evidence="2" type="ORF">FHS75_001441</name>
</gene>
<dbReference type="NCBIfam" id="TIGR01764">
    <property type="entry name" value="excise"/>
    <property type="match status" value="1"/>
</dbReference>
<protein>
    <submittedName>
        <fullName evidence="2">Excisionase family DNA binding protein</fullName>
    </submittedName>
</protein>
<comment type="caution">
    <text evidence="2">The sequence shown here is derived from an EMBL/GenBank/DDBJ whole genome shotgun (WGS) entry which is preliminary data.</text>
</comment>
<evidence type="ECO:0000313" key="2">
    <source>
        <dbReference type="EMBL" id="NYH95122.1"/>
    </source>
</evidence>
<dbReference type="EMBL" id="JACBZF010000002">
    <property type="protein sequence ID" value="NYH95122.1"/>
    <property type="molecule type" value="Genomic_DNA"/>
</dbReference>
<dbReference type="AlphaFoldDB" id="A0A7Z0BVD8"/>
<dbReference type="InterPro" id="IPR041657">
    <property type="entry name" value="HTH_17"/>
</dbReference>
<name>A0A7Z0BVD8_9SPHN</name>